<organism evidence="1 2">
    <name type="scientific">Pseudomonas nitroreducens</name>
    <dbReference type="NCBI Taxonomy" id="46680"/>
    <lineage>
        <taxon>Bacteria</taxon>
        <taxon>Pseudomonadati</taxon>
        <taxon>Pseudomonadota</taxon>
        <taxon>Gammaproteobacteria</taxon>
        <taxon>Pseudomonadales</taxon>
        <taxon>Pseudomonadaceae</taxon>
        <taxon>Pseudomonas</taxon>
    </lineage>
</organism>
<gene>
    <name evidence="1" type="ORF">G5B91_17625</name>
</gene>
<dbReference type="AlphaFoldDB" id="A0A6G6IXX6"/>
<accession>A0A6G6IXX6</accession>
<evidence type="ECO:0000313" key="1">
    <source>
        <dbReference type="EMBL" id="QIE87995.1"/>
    </source>
</evidence>
<dbReference type="EMBL" id="CP049140">
    <property type="protein sequence ID" value="QIE87995.1"/>
    <property type="molecule type" value="Genomic_DNA"/>
</dbReference>
<proteinExistence type="predicted"/>
<protein>
    <submittedName>
        <fullName evidence="1">Uncharacterized protein</fullName>
    </submittedName>
</protein>
<dbReference type="Proteomes" id="UP000501063">
    <property type="component" value="Chromosome"/>
</dbReference>
<sequence>MGSTNIDEFNLMTGKVFAVLYEAFPIPVYLSPAEFEVPVGAEGEYDPITGELAGSEPPTHEELIFAHTVQWLIDTGYMTCGSLPSGCIPSLRTHFPNSRLTAKGLETLNAIPDSLKSESLGSQIAAASKSGSVELLKMAVGEALGIGAVAFGRYMGIPQ</sequence>
<dbReference type="RefSeq" id="WP_024767303.1">
    <property type="nucleotide sequence ID" value="NZ_CP049140.1"/>
</dbReference>
<dbReference type="KEGG" id="pnt:G5B91_17625"/>
<name>A0A6G6IXX6_PSENT</name>
<reference evidence="1 2" key="1">
    <citation type="submission" date="2020-02" db="EMBL/GenBank/DDBJ databases">
        <title>Integrative conjugative elements (ICEs) and plasmids drive adaptation of Pseudomonas nitroreducens strain HBP1 to wastewater environment.</title>
        <authorList>
            <person name="Sentchilo V."/>
            <person name="Carraro N."/>
            <person name="Bertelli C."/>
            <person name="van der Meer J.R."/>
        </authorList>
    </citation>
    <scope>NUCLEOTIDE SEQUENCE [LARGE SCALE GENOMIC DNA]</scope>
    <source>
        <strain evidence="1 2">HBP1</strain>
    </source>
</reference>
<evidence type="ECO:0000313" key="2">
    <source>
        <dbReference type="Proteomes" id="UP000501063"/>
    </source>
</evidence>